<feature type="transmembrane region" description="Helical" evidence="1">
    <location>
        <begin position="87"/>
        <end position="107"/>
    </location>
</feature>
<organism evidence="2 3">
    <name type="scientific">Methylocystis heyeri</name>
    <dbReference type="NCBI Taxonomy" id="391905"/>
    <lineage>
        <taxon>Bacteria</taxon>
        <taxon>Pseudomonadati</taxon>
        <taxon>Pseudomonadota</taxon>
        <taxon>Alphaproteobacteria</taxon>
        <taxon>Hyphomicrobiales</taxon>
        <taxon>Methylocystaceae</taxon>
        <taxon>Methylocystis</taxon>
    </lineage>
</organism>
<gene>
    <name evidence="2" type="ORF">H2LOC_006925</name>
</gene>
<keyword evidence="1" id="KW-0812">Transmembrane</keyword>
<dbReference type="Gene3D" id="1.20.120.1760">
    <property type="match status" value="1"/>
</dbReference>
<dbReference type="EMBL" id="CP046052">
    <property type="protein sequence ID" value="QGM45448.1"/>
    <property type="molecule type" value="Genomic_DNA"/>
</dbReference>
<evidence type="ECO:0000313" key="3">
    <source>
        <dbReference type="Proteomes" id="UP000309061"/>
    </source>
</evidence>
<dbReference type="InterPro" id="IPR000462">
    <property type="entry name" value="CDP-OH_P_trans"/>
</dbReference>
<keyword evidence="3" id="KW-1185">Reference proteome</keyword>
<dbReference type="KEGG" id="mhey:H2LOC_006925"/>
<feature type="transmembrane region" description="Helical" evidence="1">
    <location>
        <begin position="152"/>
        <end position="168"/>
    </location>
</feature>
<accession>A0A6B8KFZ3</accession>
<protein>
    <submittedName>
        <fullName evidence="2">CDP-alcohol phosphatidyltransferase family protein</fullName>
    </submittedName>
</protein>
<dbReference type="GO" id="GO:0008654">
    <property type="term" value="P:phospholipid biosynthetic process"/>
    <property type="evidence" value="ECO:0007669"/>
    <property type="project" value="InterPro"/>
</dbReference>
<name>A0A6B8KFZ3_9HYPH</name>
<dbReference type="InterPro" id="IPR043130">
    <property type="entry name" value="CDP-OH_PTrfase_TM_dom"/>
</dbReference>
<keyword evidence="1" id="KW-0472">Membrane</keyword>
<evidence type="ECO:0000313" key="2">
    <source>
        <dbReference type="EMBL" id="QGM45448.1"/>
    </source>
</evidence>
<dbReference type="GO" id="GO:0016020">
    <property type="term" value="C:membrane"/>
    <property type="evidence" value="ECO:0007669"/>
    <property type="project" value="InterPro"/>
</dbReference>
<dbReference type="AlphaFoldDB" id="A0A6B8KFZ3"/>
<dbReference type="Proteomes" id="UP000309061">
    <property type="component" value="Chromosome"/>
</dbReference>
<dbReference type="RefSeq" id="WP_136495731.1">
    <property type="nucleotide sequence ID" value="NZ_CP046052.1"/>
</dbReference>
<keyword evidence="2" id="KW-0808">Transferase</keyword>
<feature type="transmembrane region" description="Helical" evidence="1">
    <location>
        <begin position="113"/>
        <end position="131"/>
    </location>
</feature>
<proteinExistence type="predicted"/>
<keyword evidence="1" id="KW-1133">Transmembrane helix</keyword>
<reference evidence="2 3" key="1">
    <citation type="submission" date="2019-11" db="EMBL/GenBank/DDBJ databases">
        <title>The genome sequence of Methylocystis heyeri.</title>
        <authorList>
            <person name="Oshkin I.Y."/>
            <person name="Miroshnikov K."/>
            <person name="Dedysh S.N."/>
        </authorList>
    </citation>
    <scope>NUCLEOTIDE SEQUENCE [LARGE SCALE GENOMIC DNA]</scope>
    <source>
        <strain evidence="2 3">H2</strain>
    </source>
</reference>
<dbReference type="GO" id="GO:0016780">
    <property type="term" value="F:phosphotransferase activity, for other substituted phosphate groups"/>
    <property type="evidence" value="ECO:0007669"/>
    <property type="project" value="InterPro"/>
</dbReference>
<feature type="transmembrane region" description="Helical" evidence="1">
    <location>
        <begin position="174"/>
        <end position="191"/>
    </location>
</feature>
<evidence type="ECO:0000256" key="1">
    <source>
        <dbReference type="SAM" id="Phobius"/>
    </source>
</evidence>
<sequence>MTLYALKPRFQALLRPIAARAVARGVTANQVTVTTAALSCLLGALLAWSSHPGLFLLLPLWLFTRMALNAIDGMMAREFGQKSRLGAYLNEICDVVSDAALILPFAAVTPFGPSWIVAVAFLAALSEYAGVMGPLAGASRRYDGPFGKSDRAFAFGALGAAIGLFGRLPGWADWLMPIFALLLIITTANRIRRGVAEAEPRQDAA</sequence>
<dbReference type="OrthoDB" id="1034332at2"/>
<dbReference type="Pfam" id="PF01066">
    <property type="entry name" value="CDP-OH_P_transf"/>
    <property type="match status" value="1"/>
</dbReference>